<feature type="compositionally biased region" description="Gly residues" evidence="1">
    <location>
        <begin position="112"/>
        <end position="121"/>
    </location>
</feature>
<gene>
    <name evidence="2" type="ORF">Snoj_28260</name>
</gene>
<evidence type="ECO:0000256" key="1">
    <source>
        <dbReference type="SAM" id="MobiDB-lite"/>
    </source>
</evidence>
<feature type="region of interest" description="Disordered" evidence="1">
    <location>
        <begin position="84"/>
        <end position="128"/>
    </location>
</feature>
<proteinExistence type="predicted"/>
<dbReference type="EMBL" id="BNEC01000005">
    <property type="protein sequence ID" value="GHI68908.1"/>
    <property type="molecule type" value="Genomic_DNA"/>
</dbReference>
<organism evidence="2 3">
    <name type="scientific">Streptomyces nojiriensis</name>
    <dbReference type="NCBI Taxonomy" id="66374"/>
    <lineage>
        <taxon>Bacteria</taxon>
        <taxon>Bacillati</taxon>
        <taxon>Actinomycetota</taxon>
        <taxon>Actinomycetes</taxon>
        <taxon>Kitasatosporales</taxon>
        <taxon>Streptomycetaceae</taxon>
        <taxon>Streptomyces</taxon>
    </lineage>
</organism>
<reference evidence="3" key="1">
    <citation type="submission" date="2023-07" db="EMBL/GenBank/DDBJ databases">
        <title>Whole genome shotgun sequence of Streptomyces nojiriensis NBRC 13794.</title>
        <authorList>
            <person name="Komaki H."/>
            <person name="Tamura T."/>
        </authorList>
    </citation>
    <scope>NUCLEOTIDE SEQUENCE [LARGE SCALE GENOMIC DNA]</scope>
    <source>
        <strain evidence="3">NBRC 13794</strain>
    </source>
</reference>
<keyword evidence="3" id="KW-1185">Reference proteome</keyword>
<evidence type="ECO:0000313" key="2">
    <source>
        <dbReference type="EMBL" id="GHI68908.1"/>
    </source>
</evidence>
<sequence length="172" mass="17438">MSTRLLLLLRTTLPEQYVLLPFRAWPSKKNVPTMGSPSKCRAVGVPAGAPAESRAEGEDEPGDGFTARASTGWAWAIRSAVQYSSSGATEREGEGEASGRVARGGDVEGNGVACGGDAAGGRGKEGDAEGEAGIEAVGAGVPEAIAAGLASTTVVMLRASVVNHLDLKELTS</sequence>
<accession>A0ABQ3SL88</accession>
<feature type="region of interest" description="Disordered" evidence="1">
    <location>
        <begin position="30"/>
        <end position="67"/>
    </location>
</feature>
<comment type="caution">
    <text evidence="2">The sequence shown here is derived from an EMBL/GenBank/DDBJ whole genome shotgun (WGS) entry which is preliminary data.</text>
</comment>
<name>A0ABQ3SL88_9ACTN</name>
<protein>
    <submittedName>
        <fullName evidence="2">Uncharacterized protein</fullName>
    </submittedName>
</protein>
<evidence type="ECO:0000313" key="3">
    <source>
        <dbReference type="Proteomes" id="UP000613974"/>
    </source>
</evidence>
<dbReference type="Proteomes" id="UP000613974">
    <property type="component" value="Unassembled WGS sequence"/>
</dbReference>